<evidence type="ECO:0000313" key="1">
    <source>
        <dbReference type="EMBL" id="CAB4187317.1"/>
    </source>
</evidence>
<sequence>MSRLAVGLDVSTLRIGWGIVTEDLEPVAHGAIFFKRGQWVTPGMRAETMEDALENFDVDLIGLEAVFVGINKLGSIRAAMALGQVESIADYLWPDSEQKVLTATQWRAACGIPQGGKEPVMEWAVNLCNKYEVGLPESQDAADAIGIAYATIVWHSG</sequence>
<dbReference type="SUPFAM" id="SSF53098">
    <property type="entry name" value="Ribonuclease H-like"/>
    <property type="match status" value="1"/>
</dbReference>
<evidence type="ECO:0008006" key="2">
    <source>
        <dbReference type="Google" id="ProtNLM"/>
    </source>
</evidence>
<accession>A0A6J5QXR1</accession>
<proteinExistence type="predicted"/>
<gene>
    <name evidence="1" type="ORF">UFOVP1158_9</name>
</gene>
<dbReference type="GO" id="GO:0003676">
    <property type="term" value="F:nucleic acid binding"/>
    <property type="evidence" value="ECO:0007669"/>
    <property type="project" value="InterPro"/>
</dbReference>
<organism evidence="1">
    <name type="scientific">uncultured Caudovirales phage</name>
    <dbReference type="NCBI Taxonomy" id="2100421"/>
    <lineage>
        <taxon>Viruses</taxon>
        <taxon>Duplodnaviria</taxon>
        <taxon>Heunggongvirae</taxon>
        <taxon>Uroviricota</taxon>
        <taxon>Caudoviricetes</taxon>
        <taxon>Peduoviridae</taxon>
        <taxon>Maltschvirus</taxon>
        <taxon>Maltschvirus maltsch</taxon>
    </lineage>
</organism>
<dbReference type="InterPro" id="IPR012337">
    <property type="entry name" value="RNaseH-like_sf"/>
</dbReference>
<reference evidence="1" key="1">
    <citation type="submission" date="2020-05" db="EMBL/GenBank/DDBJ databases">
        <authorList>
            <person name="Chiriac C."/>
            <person name="Salcher M."/>
            <person name="Ghai R."/>
            <person name="Kavagutti S V."/>
        </authorList>
    </citation>
    <scope>NUCLEOTIDE SEQUENCE</scope>
</reference>
<dbReference type="InterPro" id="IPR036397">
    <property type="entry name" value="RNaseH_sf"/>
</dbReference>
<dbReference type="EMBL" id="LR797105">
    <property type="protein sequence ID" value="CAB4187317.1"/>
    <property type="molecule type" value="Genomic_DNA"/>
</dbReference>
<protein>
    <recommendedName>
        <fullName evidence="2">Holliday junction nuclease RuvC</fullName>
    </recommendedName>
</protein>
<name>A0A6J5QXR1_9CAUD</name>
<dbReference type="Gene3D" id="3.30.420.10">
    <property type="entry name" value="Ribonuclease H-like superfamily/Ribonuclease H"/>
    <property type="match status" value="1"/>
</dbReference>